<dbReference type="PROSITE" id="PS51340">
    <property type="entry name" value="MOSC"/>
    <property type="match status" value="1"/>
</dbReference>
<dbReference type="GO" id="GO:0003824">
    <property type="term" value="F:catalytic activity"/>
    <property type="evidence" value="ECO:0007669"/>
    <property type="project" value="InterPro"/>
</dbReference>
<dbReference type="InterPro" id="IPR005303">
    <property type="entry name" value="MOCOS_middle"/>
</dbReference>
<sequence>MSDIQVSRLFVYPVKSCAGVPVTQAQVSQTGLQWDRQWMVTDENYKFLTQRQVGRMALVKPMFTGIVPEREGIWPAESANSNEIAASSQSPQLILTTTNSSTGTGTSKLPMATVAVPLYRSESKRAQETPVEVQVWADIVPAYDEGNEVARWLSAFLGRPVRLVRYVIEQGQRRTKVCRPTSVDIQQARLQGSEVDPAGKLRALQTPPTPTGSGSNSSSDGDGDNAPEWPGRIMLSDDAPILMASELSLADLNERLETPVDIRHFRPNILINDQVTSDTAKSPSSTSTLSASSSPLSTSPSLLTPFQEETWCRITIVPQDKAAPRTSETNSTPVPTTLLVTSRCTRCVLTNNNPDTGIANPKHQPLKTLMSYRRVDPGDKYHSCFGMNCVPVRSGRFEELTVPS</sequence>
<dbReference type="PANTHER" id="PTHR14237:SF19">
    <property type="entry name" value="MITOCHONDRIAL AMIDOXIME REDUCING COMPONENT 1"/>
    <property type="match status" value="1"/>
</dbReference>
<dbReference type="InterPro" id="IPR005302">
    <property type="entry name" value="MoCF_Sase_C"/>
</dbReference>
<dbReference type="Pfam" id="PF03476">
    <property type="entry name" value="MOSC_N"/>
    <property type="match status" value="1"/>
</dbReference>
<dbReference type="PANTHER" id="PTHR14237">
    <property type="entry name" value="MOLYBDOPTERIN COFACTOR SULFURASE MOSC"/>
    <property type="match status" value="1"/>
</dbReference>
<accession>A0A4Q0A3D2</accession>
<dbReference type="EMBL" id="ML002235">
    <property type="protein sequence ID" value="RKP39922.1"/>
    <property type="molecule type" value="Genomic_DNA"/>
</dbReference>
<feature type="region of interest" description="Disordered" evidence="1">
    <location>
        <begin position="189"/>
        <end position="233"/>
    </location>
</feature>
<evidence type="ECO:0000313" key="3">
    <source>
        <dbReference type="EMBL" id="RKP39922.1"/>
    </source>
</evidence>
<feature type="compositionally biased region" description="Low complexity" evidence="1">
    <location>
        <begin position="211"/>
        <end position="220"/>
    </location>
</feature>
<organism evidence="3 4">
    <name type="scientific">Dimargaris cristalligena</name>
    <dbReference type="NCBI Taxonomy" id="215637"/>
    <lineage>
        <taxon>Eukaryota</taxon>
        <taxon>Fungi</taxon>
        <taxon>Fungi incertae sedis</taxon>
        <taxon>Zoopagomycota</taxon>
        <taxon>Kickxellomycotina</taxon>
        <taxon>Dimargaritomycetes</taxon>
        <taxon>Dimargaritales</taxon>
        <taxon>Dimargaritaceae</taxon>
        <taxon>Dimargaris</taxon>
    </lineage>
</organism>
<proteinExistence type="predicted"/>
<dbReference type="Pfam" id="PF03473">
    <property type="entry name" value="MOSC"/>
    <property type="match status" value="1"/>
</dbReference>
<reference evidence="4" key="1">
    <citation type="journal article" date="2018" name="Nat. Microbiol.">
        <title>Leveraging single-cell genomics to expand the fungal tree of life.</title>
        <authorList>
            <person name="Ahrendt S.R."/>
            <person name="Quandt C.A."/>
            <person name="Ciobanu D."/>
            <person name="Clum A."/>
            <person name="Salamov A."/>
            <person name="Andreopoulos B."/>
            <person name="Cheng J.F."/>
            <person name="Woyke T."/>
            <person name="Pelin A."/>
            <person name="Henrissat B."/>
            <person name="Reynolds N.K."/>
            <person name="Benny G.L."/>
            <person name="Smith M.E."/>
            <person name="James T.Y."/>
            <person name="Grigoriev I.V."/>
        </authorList>
    </citation>
    <scope>NUCLEOTIDE SEQUENCE [LARGE SCALE GENOMIC DNA]</scope>
    <source>
        <strain evidence="4">RSA 468</strain>
    </source>
</reference>
<protein>
    <recommendedName>
        <fullName evidence="2">MOSC domain-containing protein</fullName>
    </recommendedName>
</protein>
<evidence type="ECO:0000313" key="4">
    <source>
        <dbReference type="Proteomes" id="UP000268162"/>
    </source>
</evidence>
<feature type="domain" description="MOSC" evidence="2">
    <location>
        <begin position="202"/>
        <end position="404"/>
    </location>
</feature>
<name>A0A4Q0A3D2_9FUNG</name>
<gene>
    <name evidence="3" type="ORF">BJ085DRAFT_37811</name>
</gene>
<evidence type="ECO:0000256" key="1">
    <source>
        <dbReference type="SAM" id="MobiDB-lite"/>
    </source>
</evidence>
<dbReference type="GO" id="GO:0030170">
    <property type="term" value="F:pyridoxal phosphate binding"/>
    <property type="evidence" value="ECO:0007669"/>
    <property type="project" value="InterPro"/>
</dbReference>
<feature type="region of interest" description="Disordered" evidence="1">
    <location>
        <begin position="276"/>
        <end position="302"/>
    </location>
</feature>
<dbReference type="SUPFAM" id="SSF141673">
    <property type="entry name" value="MOSC N-terminal domain-like"/>
    <property type="match status" value="1"/>
</dbReference>
<dbReference type="AlphaFoldDB" id="A0A4Q0A3D2"/>
<dbReference type="GO" id="GO:0030151">
    <property type="term" value="F:molybdenum ion binding"/>
    <property type="evidence" value="ECO:0007669"/>
    <property type="project" value="InterPro"/>
</dbReference>
<dbReference type="STRING" id="215637.A0A4Q0A3D2"/>
<keyword evidence="4" id="KW-1185">Reference proteome</keyword>
<evidence type="ECO:0000259" key="2">
    <source>
        <dbReference type="PROSITE" id="PS51340"/>
    </source>
</evidence>
<dbReference type="Proteomes" id="UP000268162">
    <property type="component" value="Unassembled WGS sequence"/>
</dbReference>
<feature type="compositionally biased region" description="Low complexity" evidence="1">
    <location>
        <begin position="282"/>
        <end position="302"/>
    </location>
</feature>